<gene>
    <name evidence="3" type="ORF">PYW07_009259</name>
</gene>
<sequence length="819" mass="90685">MKFCVLITIILVLLTNHSNADQQSNQNKLITTYDPGEASSNTPNFPHLHSNGGVNAEDRSDHNPENQDHVKFEDQSPQRPIKFEDDQKDQGHIDIDKADPGSLLADITFDDEKDVNQNDRISNTGYERESSHSESKIKFEGKNYDQEDYDDQEDNDEDKDSQDSASKVVFDDDSKADENDSDYSDDSETETETNDKPIKFENQDNESNSNDQDSDRVTVTERVVFKDDSNINRQPVQKKKRKPGRKPRFEGKQTNPGPTAPNSSNPESGYPGYPGVGYPGPGYPGPGDPNYPGYANAGYPAPGYPYPNYPSPYPGMAYPTSAYPGYLPYPSIYPPINPGYGAYPTPGYQIPGDQRPPTNPTAYPSPGQGDPNGYPSQDYTGSPSPVAAPPTAPQNGQPGSAYPGPEYPYYQGYPAPGYPPPYPADPNSQYPAQNQAQYRPPLYPGPLQPGYPIGPPRPSRRPKSLTQRAVSAVAEALTSIALYDDKQCVPRLLCEVAGGSTASSPALVTASSRLQPLLSLLQAYNGVSTSPLFVFGRAAVTGMTAKGNPSACYRAYPQCPTDPEKLINYLNNHNGGFFRFFGLPETSQQPHNLEQFYNYLSGQDGQPQQQNYGYPRPYGYGFLPQNPYGHPYGYGHNYYNQQVSYRNGKDIDSEVEGRIQNKPGVNVLEAESDTVPDESQNKGSKWAFPEEGSNKNRNERDKVKIKNRPKRPSQPERQREQDRPSRGSKTLKFPDDSESRRSKDAGRGFNIQCVADARSTSTRTVCPQRTLNACVVLRFTILNGIRQNSTDLSLQKLMPSVIRCTDRRGCENAVTINRL</sequence>
<feature type="compositionally biased region" description="Basic and acidic residues" evidence="1">
    <location>
        <begin position="126"/>
        <end position="145"/>
    </location>
</feature>
<keyword evidence="4" id="KW-1185">Reference proteome</keyword>
<feature type="region of interest" description="Disordered" evidence="1">
    <location>
        <begin position="115"/>
        <end position="311"/>
    </location>
</feature>
<accession>A0AAD8DM70</accession>
<organism evidence="3 4">
    <name type="scientific">Mythimna separata</name>
    <name type="common">Oriental armyworm</name>
    <name type="synonym">Pseudaletia separata</name>
    <dbReference type="NCBI Taxonomy" id="271217"/>
    <lineage>
        <taxon>Eukaryota</taxon>
        <taxon>Metazoa</taxon>
        <taxon>Ecdysozoa</taxon>
        <taxon>Arthropoda</taxon>
        <taxon>Hexapoda</taxon>
        <taxon>Insecta</taxon>
        <taxon>Pterygota</taxon>
        <taxon>Neoptera</taxon>
        <taxon>Endopterygota</taxon>
        <taxon>Lepidoptera</taxon>
        <taxon>Glossata</taxon>
        <taxon>Ditrysia</taxon>
        <taxon>Noctuoidea</taxon>
        <taxon>Noctuidae</taxon>
        <taxon>Noctuinae</taxon>
        <taxon>Hadenini</taxon>
        <taxon>Mythimna</taxon>
    </lineage>
</organism>
<feature type="compositionally biased region" description="Basic and acidic residues" evidence="1">
    <location>
        <begin position="213"/>
        <end position="230"/>
    </location>
</feature>
<feature type="compositionally biased region" description="Basic and acidic residues" evidence="1">
    <location>
        <begin position="56"/>
        <end position="99"/>
    </location>
</feature>
<feature type="compositionally biased region" description="Basic and acidic residues" evidence="1">
    <location>
        <begin position="732"/>
        <end position="744"/>
    </location>
</feature>
<feature type="chain" id="PRO_5042149235" evidence="2">
    <location>
        <begin position="21"/>
        <end position="819"/>
    </location>
</feature>
<feature type="compositionally biased region" description="Pro residues" evidence="1">
    <location>
        <begin position="441"/>
        <end position="457"/>
    </location>
</feature>
<dbReference type="EMBL" id="JARGEI010000024">
    <property type="protein sequence ID" value="KAJ8709433.1"/>
    <property type="molecule type" value="Genomic_DNA"/>
</dbReference>
<evidence type="ECO:0000256" key="1">
    <source>
        <dbReference type="SAM" id="MobiDB-lite"/>
    </source>
</evidence>
<feature type="compositionally biased region" description="Basic and acidic residues" evidence="1">
    <location>
        <begin position="193"/>
        <end position="202"/>
    </location>
</feature>
<feature type="compositionally biased region" description="Acidic residues" evidence="1">
    <location>
        <begin position="146"/>
        <end position="160"/>
    </location>
</feature>
<feature type="region of interest" description="Disordered" evidence="1">
    <location>
        <begin position="31"/>
        <end position="99"/>
    </location>
</feature>
<comment type="caution">
    <text evidence="3">The sequence shown here is derived from an EMBL/GenBank/DDBJ whole genome shotgun (WGS) entry which is preliminary data.</text>
</comment>
<feature type="compositionally biased region" description="Basic and acidic residues" evidence="1">
    <location>
        <begin position="713"/>
        <end position="725"/>
    </location>
</feature>
<feature type="compositionally biased region" description="Polar residues" evidence="1">
    <location>
        <begin position="252"/>
        <end position="267"/>
    </location>
</feature>
<evidence type="ECO:0000256" key="2">
    <source>
        <dbReference type="SAM" id="SignalP"/>
    </source>
</evidence>
<feature type="region of interest" description="Disordered" evidence="1">
    <location>
        <begin position="657"/>
        <end position="744"/>
    </location>
</feature>
<proteinExistence type="predicted"/>
<feature type="compositionally biased region" description="Polar residues" evidence="1">
    <location>
        <begin position="427"/>
        <end position="436"/>
    </location>
</feature>
<feature type="compositionally biased region" description="Low complexity" evidence="1">
    <location>
        <begin position="401"/>
        <end position="415"/>
    </location>
</feature>
<feature type="signal peptide" evidence="2">
    <location>
        <begin position="1"/>
        <end position="20"/>
    </location>
</feature>
<name>A0AAD8DM70_MYTSE</name>
<feature type="compositionally biased region" description="Basic and acidic residues" evidence="1">
    <location>
        <begin position="169"/>
        <end position="178"/>
    </location>
</feature>
<feature type="compositionally biased region" description="Pro residues" evidence="1">
    <location>
        <begin position="302"/>
        <end position="311"/>
    </location>
</feature>
<feature type="region of interest" description="Disordered" evidence="1">
    <location>
        <begin position="338"/>
        <end position="466"/>
    </location>
</feature>
<reference evidence="3" key="1">
    <citation type="submission" date="2023-03" db="EMBL/GenBank/DDBJ databases">
        <title>Chromosome-level genomes of two armyworms, Mythimna separata and Mythimna loreyi, provide insights into the biosynthesis and reception of sex pheromones.</title>
        <authorList>
            <person name="Zhao H."/>
        </authorList>
    </citation>
    <scope>NUCLEOTIDE SEQUENCE</scope>
    <source>
        <strain evidence="3">BeijingLab</strain>
        <tissue evidence="3">Pupa</tissue>
    </source>
</reference>
<evidence type="ECO:0000313" key="3">
    <source>
        <dbReference type="EMBL" id="KAJ8709433.1"/>
    </source>
</evidence>
<feature type="compositionally biased region" description="Basic residues" evidence="1">
    <location>
        <begin position="236"/>
        <end position="246"/>
    </location>
</feature>
<feature type="compositionally biased region" description="Low complexity" evidence="1">
    <location>
        <begin position="290"/>
        <end position="301"/>
    </location>
</feature>
<keyword evidence="2" id="KW-0732">Signal</keyword>
<evidence type="ECO:0000313" key="4">
    <source>
        <dbReference type="Proteomes" id="UP001231518"/>
    </source>
</evidence>
<feature type="compositionally biased region" description="Basic and acidic residues" evidence="1">
    <location>
        <begin position="692"/>
        <end position="704"/>
    </location>
</feature>
<feature type="compositionally biased region" description="Acidic residues" evidence="1">
    <location>
        <begin position="179"/>
        <end position="192"/>
    </location>
</feature>
<dbReference type="Proteomes" id="UP001231518">
    <property type="component" value="Chromosome 22"/>
</dbReference>
<dbReference type="AlphaFoldDB" id="A0AAD8DM70"/>
<protein>
    <submittedName>
        <fullName evidence="3">Uncharacterized protein</fullName>
    </submittedName>
</protein>